<evidence type="ECO:0000313" key="14">
    <source>
        <dbReference type="EMBL" id="ROR34315.1"/>
    </source>
</evidence>
<sequence>MTQVLKVAVPAPLAGALDYLPPRGAPDIPAGVRVRVPLGRRAVVGVVVGRGPAAVVPDRLRPVRAVLDERPVLDGGLLDLVAFAAGYYHAPLGEVLALALPAPLRKGAPAQPRRPLLWRLTAAGRAAPAAALARAPRQRGLLERLRAGPVAAAALSAEDRRAAAALAARGWAEAAPAPVAPPDPGVHRPALTPAQGAAVAAVRAAADRFAVHLLEGVTGSGKTEVYLRLAEEAVARGGQVLVLVPEIALTPQTLRRFRARFGGRVVAYHSGLAEGERLAAWAALREGEAAVALGTRSAVWLPLPRLALVVVDEEHDPSYKQQEGPRYHARDLAVWRARRQGCPVVLGSATPALETLHNARRGRFRHLRLAERAGEAVLPRLELVDLRREPQAQGIARRVLAAAEAELAAGRQVLFFLNRRGYAPTLLCTACGWIAGCDRCSVRLTVHGAGAVLRCHHCGARRRPPPACPACGGALLGVGRGTERVEALLRARFEGVPLTRIDRDRARRRGALERLLAEVAAGGPRIVVGTQLLAKGHHFPDLTLVGVLNADQGLFGADFRGPERAAQLIVQVAGRAGRGRLPGRVLIQTHAPEHPLLQRLVREGYAAFAAAALAERAAARLPPFAHLALLRVEAVDAAAAEGFAAAAAKAAAGLGEGVEVLGPAPAPIERRAGRHRWQVLLRAARRSALQRLLARWAVRLEGLPGARRVRWGLDVDPLEMA</sequence>
<dbReference type="OrthoDB" id="9759544at2"/>
<dbReference type="GO" id="GO:0005524">
    <property type="term" value="F:ATP binding"/>
    <property type="evidence" value="ECO:0007669"/>
    <property type="project" value="UniProtKB-UniRule"/>
</dbReference>
<dbReference type="AlphaFoldDB" id="A0A3N1Y6B1"/>
<dbReference type="GO" id="GO:0003677">
    <property type="term" value="F:DNA binding"/>
    <property type="evidence" value="ECO:0007669"/>
    <property type="project" value="UniProtKB-UniRule"/>
</dbReference>
<feature type="domain" description="Helicase ATP-binding" evidence="13">
    <location>
        <begin position="203"/>
        <end position="369"/>
    </location>
</feature>
<evidence type="ECO:0000256" key="10">
    <source>
        <dbReference type="ARBA" id="ARBA00023235"/>
    </source>
</evidence>
<dbReference type="HAMAP" id="MF_00983">
    <property type="entry name" value="PriA"/>
    <property type="match status" value="1"/>
</dbReference>
<evidence type="ECO:0000259" key="13">
    <source>
        <dbReference type="PROSITE" id="PS51192"/>
    </source>
</evidence>
<dbReference type="NCBIfam" id="TIGR00595">
    <property type="entry name" value="priA"/>
    <property type="match status" value="1"/>
</dbReference>
<keyword evidence="10 12" id="KW-0413">Isomerase</keyword>
<comment type="catalytic activity">
    <reaction evidence="11 12">
        <text>ATP + H2O = ADP + phosphate + H(+)</text>
        <dbReference type="Rhea" id="RHEA:13065"/>
        <dbReference type="ChEBI" id="CHEBI:15377"/>
        <dbReference type="ChEBI" id="CHEBI:15378"/>
        <dbReference type="ChEBI" id="CHEBI:30616"/>
        <dbReference type="ChEBI" id="CHEBI:43474"/>
        <dbReference type="ChEBI" id="CHEBI:456216"/>
        <dbReference type="EC" id="5.6.2.4"/>
    </reaction>
</comment>
<dbReference type="EMBL" id="RJVI01000001">
    <property type="protein sequence ID" value="ROR34315.1"/>
    <property type="molecule type" value="Genomic_DNA"/>
</dbReference>
<dbReference type="InterPro" id="IPR014001">
    <property type="entry name" value="Helicase_ATP-bd"/>
</dbReference>
<dbReference type="RefSeq" id="WP_123399380.1">
    <property type="nucleotide sequence ID" value="NZ_RJVI01000001.1"/>
</dbReference>
<feature type="binding site" evidence="12">
    <location>
        <position position="437"/>
    </location>
    <ligand>
        <name>Zn(2+)</name>
        <dbReference type="ChEBI" id="CHEBI:29105"/>
        <label>2</label>
    </ligand>
</feature>
<dbReference type="SUPFAM" id="SSF52540">
    <property type="entry name" value="P-loop containing nucleoside triphosphate hydrolases"/>
    <property type="match status" value="2"/>
</dbReference>
<evidence type="ECO:0000256" key="2">
    <source>
        <dbReference type="ARBA" id="ARBA00022705"/>
    </source>
</evidence>
<dbReference type="InterPro" id="IPR001650">
    <property type="entry name" value="Helicase_C-like"/>
</dbReference>
<dbReference type="InterPro" id="IPR042115">
    <property type="entry name" value="PriA_3primeBD_sf"/>
</dbReference>
<dbReference type="CDD" id="cd17929">
    <property type="entry name" value="DEXHc_priA"/>
    <property type="match status" value="1"/>
</dbReference>
<comment type="cofactor">
    <cofactor evidence="12">
        <name>Zn(2+)</name>
        <dbReference type="ChEBI" id="CHEBI:29105"/>
    </cofactor>
    <text evidence="12">Binds 2 zinc ions per subunit.</text>
</comment>
<comment type="function">
    <text evidence="12">Initiates the restart of stalled replication forks, which reloads the replicative helicase on sites other than the origin of replication. Recognizes and binds to abandoned replication forks and remodels them to uncover a helicase loading site. Promotes assembly of the primosome at these replication forks.</text>
</comment>
<comment type="subunit">
    <text evidence="12">Component of the replication restart primosome.</text>
</comment>
<keyword evidence="2 12" id="KW-0235">DNA replication</keyword>
<keyword evidence="9 12" id="KW-0238">DNA-binding</keyword>
<dbReference type="PROSITE" id="PS51192">
    <property type="entry name" value="HELICASE_ATP_BIND_1"/>
    <property type="match status" value="1"/>
</dbReference>
<dbReference type="SMART" id="SM00487">
    <property type="entry name" value="DEXDc"/>
    <property type="match status" value="1"/>
</dbReference>
<dbReference type="Pfam" id="PF18074">
    <property type="entry name" value="PriA_C"/>
    <property type="match status" value="1"/>
</dbReference>
<feature type="binding site" evidence="12">
    <location>
        <position position="468"/>
    </location>
    <ligand>
        <name>Zn(2+)</name>
        <dbReference type="ChEBI" id="CHEBI:29105"/>
        <label>1</label>
    </ligand>
</feature>
<dbReference type="InterPro" id="IPR011545">
    <property type="entry name" value="DEAD/DEAH_box_helicase_dom"/>
</dbReference>
<keyword evidence="8 12" id="KW-0067">ATP-binding</keyword>
<keyword evidence="4 12" id="KW-0547">Nucleotide-binding</keyword>
<dbReference type="InterPro" id="IPR041236">
    <property type="entry name" value="PriA_C"/>
</dbReference>
<evidence type="ECO:0000256" key="11">
    <source>
        <dbReference type="ARBA" id="ARBA00048988"/>
    </source>
</evidence>
<evidence type="ECO:0000256" key="5">
    <source>
        <dbReference type="ARBA" id="ARBA00022801"/>
    </source>
</evidence>
<evidence type="ECO:0000256" key="8">
    <source>
        <dbReference type="ARBA" id="ARBA00022840"/>
    </source>
</evidence>
<dbReference type="EC" id="5.6.2.4" evidence="12"/>
<dbReference type="PANTHER" id="PTHR30580:SF0">
    <property type="entry name" value="PRIMOSOMAL PROTEIN N"/>
    <property type="match status" value="1"/>
</dbReference>
<protein>
    <recommendedName>
        <fullName evidence="12">Replication restart protein PriA</fullName>
    </recommendedName>
    <alternativeName>
        <fullName evidence="12">ATP-dependent DNA helicase PriA</fullName>
        <ecNumber evidence="12">5.6.2.4</ecNumber>
    </alternativeName>
    <alternativeName>
        <fullName evidence="12">DNA 3'-5' helicase PriA</fullName>
    </alternativeName>
</protein>
<dbReference type="GO" id="GO:0006302">
    <property type="term" value="P:double-strand break repair"/>
    <property type="evidence" value="ECO:0007669"/>
    <property type="project" value="InterPro"/>
</dbReference>
<dbReference type="InterPro" id="IPR005259">
    <property type="entry name" value="PriA"/>
</dbReference>
<organism evidence="14 15">
    <name type="scientific">Inmirania thermothiophila</name>
    <dbReference type="NCBI Taxonomy" id="1750597"/>
    <lineage>
        <taxon>Bacteria</taxon>
        <taxon>Pseudomonadati</taxon>
        <taxon>Pseudomonadota</taxon>
        <taxon>Gammaproteobacteria</taxon>
        <taxon>Chromatiales</taxon>
        <taxon>Ectothiorhodospiraceae</taxon>
        <taxon>Inmirania</taxon>
    </lineage>
</organism>
<gene>
    <name evidence="12" type="primary">priA</name>
    <name evidence="14" type="ORF">EDC57_0211</name>
</gene>
<feature type="binding site" evidence="12">
    <location>
        <position position="431"/>
    </location>
    <ligand>
        <name>Zn(2+)</name>
        <dbReference type="ChEBI" id="CHEBI:29105"/>
        <label>1</label>
    </ligand>
</feature>
<dbReference type="Pfam" id="PF17764">
    <property type="entry name" value="PriA_3primeBD"/>
    <property type="match status" value="1"/>
</dbReference>
<comment type="similarity">
    <text evidence="12">Belongs to the helicase family. PriA subfamily.</text>
</comment>
<evidence type="ECO:0000256" key="3">
    <source>
        <dbReference type="ARBA" id="ARBA00022723"/>
    </source>
</evidence>
<keyword evidence="3 12" id="KW-0479">Metal-binding</keyword>
<evidence type="ECO:0000256" key="7">
    <source>
        <dbReference type="ARBA" id="ARBA00022833"/>
    </source>
</evidence>
<dbReference type="InterPro" id="IPR040498">
    <property type="entry name" value="PriA_CRR"/>
</dbReference>
<dbReference type="InterPro" id="IPR041222">
    <property type="entry name" value="PriA_3primeBD"/>
</dbReference>
<dbReference type="PANTHER" id="PTHR30580">
    <property type="entry name" value="PRIMOSOMAL PROTEIN N"/>
    <property type="match status" value="1"/>
</dbReference>
<dbReference type="Pfam" id="PF18319">
    <property type="entry name" value="Zn_ribbon_PriA"/>
    <property type="match status" value="1"/>
</dbReference>
<dbReference type="InterPro" id="IPR027417">
    <property type="entry name" value="P-loop_NTPase"/>
</dbReference>
<keyword evidence="15" id="KW-1185">Reference proteome</keyword>
<dbReference type="GO" id="GO:0006269">
    <property type="term" value="P:DNA replication, synthesis of primer"/>
    <property type="evidence" value="ECO:0007669"/>
    <property type="project" value="UniProtKB-KW"/>
</dbReference>
<evidence type="ECO:0000313" key="15">
    <source>
        <dbReference type="Proteomes" id="UP000276634"/>
    </source>
</evidence>
<dbReference type="FunFam" id="3.40.50.300:FF:000489">
    <property type="entry name" value="Primosome assembly protein PriA"/>
    <property type="match status" value="1"/>
</dbReference>
<evidence type="ECO:0000256" key="1">
    <source>
        <dbReference type="ARBA" id="ARBA00022515"/>
    </source>
</evidence>
<comment type="caution">
    <text evidence="14">The sequence shown here is derived from an EMBL/GenBank/DDBJ whole genome shotgun (WGS) entry which is preliminary data.</text>
</comment>
<feature type="binding site" evidence="12">
    <location>
        <position position="455"/>
    </location>
    <ligand>
        <name>Zn(2+)</name>
        <dbReference type="ChEBI" id="CHEBI:29105"/>
        <label>2</label>
    </ligand>
</feature>
<keyword evidence="6 12" id="KW-0347">Helicase</keyword>
<dbReference type="GO" id="GO:0008270">
    <property type="term" value="F:zinc ion binding"/>
    <property type="evidence" value="ECO:0007669"/>
    <property type="project" value="UniProtKB-UniRule"/>
</dbReference>
<dbReference type="GO" id="GO:0006270">
    <property type="term" value="P:DNA replication initiation"/>
    <property type="evidence" value="ECO:0007669"/>
    <property type="project" value="TreeGrafter"/>
</dbReference>
<keyword evidence="5 12" id="KW-0378">Hydrolase</keyword>
<keyword evidence="7 12" id="KW-0862">Zinc</keyword>
<dbReference type="Gene3D" id="3.40.50.300">
    <property type="entry name" value="P-loop containing nucleotide triphosphate hydrolases"/>
    <property type="match status" value="2"/>
</dbReference>
<feature type="binding site" evidence="12">
    <location>
        <position position="440"/>
    </location>
    <ligand>
        <name>Zn(2+)</name>
        <dbReference type="ChEBI" id="CHEBI:29105"/>
        <label>2</label>
    </ligand>
</feature>
<dbReference type="NCBIfam" id="NF004067">
    <property type="entry name" value="PRK05580.1-4"/>
    <property type="match status" value="1"/>
</dbReference>
<accession>A0A3N1Y6B1</accession>
<evidence type="ECO:0000256" key="4">
    <source>
        <dbReference type="ARBA" id="ARBA00022741"/>
    </source>
</evidence>
<dbReference type="Pfam" id="PF00270">
    <property type="entry name" value="DEAD"/>
    <property type="match status" value="1"/>
</dbReference>
<dbReference type="GO" id="GO:0016887">
    <property type="term" value="F:ATP hydrolysis activity"/>
    <property type="evidence" value="ECO:0007669"/>
    <property type="project" value="RHEA"/>
</dbReference>
<evidence type="ECO:0000256" key="6">
    <source>
        <dbReference type="ARBA" id="ARBA00022806"/>
    </source>
</evidence>
<dbReference type="Gene3D" id="3.40.1440.60">
    <property type="entry name" value="PriA, 3(prime) DNA-binding domain"/>
    <property type="match status" value="1"/>
</dbReference>
<proteinExistence type="inferred from homology"/>
<dbReference type="Proteomes" id="UP000276634">
    <property type="component" value="Unassembled WGS sequence"/>
</dbReference>
<feature type="binding site" evidence="12">
    <location>
        <position position="428"/>
    </location>
    <ligand>
        <name>Zn(2+)</name>
        <dbReference type="ChEBI" id="CHEBI:29105"/>
        <label>1</label>
    </ligand>
</feature>
<name>A0A3N1Y6B1_9GAMM</name>
<feature type="binding site" evidence="12">
    <location>
        <position position="471"/>
    </location>
    <ligand>
        <name>Zn(2+)</name>
        <dbReference type="ChEBI" id="CHEBI:29105"/>
        <label>1</label>
    </ligand>
</feature>
<dbReference type="GO" id="GO:0006310">
    <property type="term" value="P:DNA recombination"/>
    <property type="evidence" value="ECO:0007669"/>
    <property type="project" value="InterPro"/>
</dbReference>
<evidence type="ECO:0000256" key="12">
    <source>
        <dbReference type="HAMAP-Rule" id="MF_00983"/>
    </source>
</evidence>
<dbReference type="GO" id="GO:1990077">
    <property type="term" value="C:primosome complex"/>
    <property type="evidence" value="ECO:0007669"/>
    <property type="project" value="UniProtKB-UniRule"/>
</dbReference>
<keyword evidence="1 12" id="KW-0639">Primosome</keyword>
<evidence type="ECO:0000256" key="9">
    <source>
        <dbReference type="ARBA" id="ARBA00023125"/>
    </source>
</evidence>
<dbReference type="GO" id="GO:0043138">
    <property type="term" value="F:3'-5' DNA helicase activity"/>
    <property type="evidence" value="ECO:0007669"/>
    <property type="project" value="UniProtKB-EC"/>
</dbReference>
<comment type="catalytic activity">
    <reaction evidence="12">
        <text>Couples ATP hydrolysis with the unwinding of duplex DNA by translocating in the 3'-5' direction.</text>
        <dbReference type="EC" id="5.6.2.4"/>
    </reaction>
</comment>
<feature type="binding site" evidence="12">
    <location>
        <position position="458"/>
    </location>
    <ligand>
        <name>Zn(2+)</name>
        <dbReference type="ChEBI" id="CHEBI:29105"/>
        <label>2</label>
    </ligand>
</feature>
<reference evidence="14 15" key="1">
    <citation type="submission" date="2018-11" db="EMBL/GenBank/DDBJ databases">
        <title>Genomic Encyclopedia of Type Strains, Phase IV (KMG-IV): sequencing the most valuable type-strain genomes for metagenomic binning, comparative biology and taxonomic classification.</title>
        <authorList>
            <person name="Goeker M."/>
        </authorList>
    </citation>
    <scope>NUCLEOTIDE SEQUENCE [LARGE SCALE GENOMIC DNA]</scope>
    <source>
        <strain evidence="14 15">DSM 100275</strain>
    </source>
</reference>
<dbReference type="SMART" id="SM00490">
    <property type="entry name" value="HELICc"/>
    <property type="match status" value="1"/>
</dbReference>